<evidence type="ECO:0000313" key="1">
    <source>
        <dbReference type="EMBL" id="MTW00662.1"/>
    </source>
</evidence>
<evidence type="ECO:0008006" key="3">
    <source>
        <dbReference type="Google" id="ProtNLM"/>
    </source>
</evidence>
<evidence type="ECO:0000313" key="2">
    <source>
        <dbReference type="Proteomes" id="UP000484015"/>
    </source>
</evidence>
<organism evidence="1 2">
    <name type="scientific">Pseudoduganella ginsengisoli</name>
    <dbReference type="NCBI Taxonomy" id="1462440"/>
    <lineage>
        <taxon>Bacteria</taxon>
        <taxon>Pseudomonadati</taxon>
        <taxon>Pseudomonadota</taxon>
        <taxon>Betaproteobacteria</taxon>
        <taxon>Burkholderiales</taxon>
        <taxon>Oxalobacteraceae</taxon>
        <taxon>Telluria group</taxon>
        <taxon>Pseudoduganella</taxon>
    </lineage>
</organism>
<dbReference type="RefSeq" id="WP_155437075.1">
    <property type="nucleotide sequence ID" value="NZ_WNLA01000001.1"/>
</dbReference>
<dbReference type="AlphaFoldDB" id="A0A6L6PVI3"/>
<dbReference type="EMBL" id="WNLA01000001">
    <property type="protein sequence ID" value="MTW00662.1"/>
    <property type="molecule type" value="Genomic_DNA"/>
</dbReference>
<protein>
    <recommendedName>
        <fullName evidence="3">Lipocalin-like domain-containing protein</fullName>
    </recommendedName>
</protein>
<reference evidence="1 2" key="1">
    <citation type="submission" date="2019-11" db="EMBL/GenBank/DDBJ databases">
        <title>Type strains purchased from KCTC, JCM and DSMZ.</title>
        <authorList>
            <person name="Lu H."/>
        </authorList>
    </citation>
    <scope>NUCLEOTIDE SEQUENCE [LARGE SCALE GENOMIC DNA]</scope>
    <source>
        <strain evidence="1 2">KCTC 42409</strain>
    </source>
</reference>
<comment type="caution">
    <text evidence="1">The sequence shown here is derived from an EMBL/GenBank/DDBJ whole genome shotgun (WGS) entry which is preliminary data.</text>
</comment>
<keyword evidence="2" id="KW-1185">Reference proteome</keyword>
<dbReference type="OrthoDB" id="8756023at2"/>
<accession>A0A6L6PVI3</accession>
<dbReference type="Proteomes" id="UP000484015">
    <property type="component" value="Unassembled WGS sequence"/>
</dbReference>
<name>A0A6L6PVI3_9BURK</name>
<proteinExistence type="predicted"/>
<sequence>MVTVPYVSRAAPATGTDIHGKWRVVSVLDSAEITGVSEQRARSYVGQVLHINADGFRFQNMTCKRPSFAESEQETAHYLRKSWHARSGNLGLPDRVTVIDARCTDVFLKGGGVIVFNWKGYFLEAAKVTGNP</sequence>
<gene>
    <name evidence="1" type="ORF">GM668_01035</name>
</gene>